<sequence>MDAVCQPHHGLILDLGFSFGRNITFLNEHCPLDTSDSALPPLNFGIFLDSLKNHNSKHIKFRKKLFYTFWWGLRNLSNFGTNLTCVGKLVCNSHFCRWFLLFLYLIGNVQTFMQMQTTKTEERRQKAVEGEETRRKNRLKMLDVVKWIYENRSFTHENNFPDDMKNEITNSIEETLNKDKDTDVHKPFLILPWQTQKSIKRFLFMKTLGTVCSSKLDLSPSINCIHLHCNVVLMMYVCVRAHVYR</sequence>
<dbReference type="Proteomes" id="UP000290289">
    <property type="component" value="Chromosome 7"/>
</dbReference>
<comment type="caution">
    <text evidence="2">The sequence shown here is derived from an EMBL/GenBank/DDBJ whole genome shotgun (WGS) entry which is preliminary data.</text>
</comment>
<name>A0A498JJQ5_MALDO</name>
<keyword evidence="1" id="KW-0406">Ion transport</keyword>
<dbReference type="PANTHER" id="PTHR45651:SF68">
    <property type="entry name" value="ION TRANSPORT DOMAIN-CONTAINING PROTEIN"/>
    <property type="match status" value="1"/>
</dbReference>
<keyword evidence="3" id="KW-1185">Reference proteome</keyword>
<dbReference type="GO" id="GO:0016020">
    <property type="term" value="C:membrane"/>
    <property type="evidence" value="ECO:0007669"/>
    <property type="project" value="UniProtKB-SubCell"/>
</dbReference>
<evidence type="ECO:0000313" key="3">
    <source>
        <dbReference type="Proteomes" id="UP000290289"/>
    </source>
</evidence>
<organism evidence="2 3">
    <name type="scientific">Malus domestica</name>
    <name type="common">Apple</name>
    <name type="synonym">Pyrus malus</name>
    <dbReference type="NCBI Taxonomy" id="3750"/>
    <lineage>
        <taxon>Eukaryota</taxon>
        <taxon>Viridiplantae</taxon>
        <taxon>Streptophyta</taxon>
        <taxon>Embryophyta</taxon>
        <taxon>Tracheophyta</taxon>
        <taxon>Spermatophyta</taxon>
        <taxon>Magnoliopsida</taxon>
        <taxon>eudicotyledons</taxon>
        <taxon>Gunneridae</taxon>
        <taxon>Pentapetalae</taxon>
        <taxon>rosids</taxon>
        <taxon>fabids</taxon>
        <taxon>Rosales</taxon>
        <taxon>Rosaceae</taxon>
        <taxon>Amygdaloideae</taxon>
        <taxon>Maleae</taxon>
        <taxon>Malus</taxon>
    </lineage>
</organism>
<reference evidence="2 3" key="1">
    <citation type="submission" date="2018-10" db="EMBL/GenBank/DDBJ databases">
        <title>A high-quality apple genome assembly.</title>
        <authorList>
            <person name="Hu J."/>
        </authorList>
    </citation>
    <scope>NUCLEOTIDE SEQUENCE [LARGE SCALE GENOMIC DNA]</scope>
    <source>
        <strain evidence="3">cv. HFTH1</strain>
        <tissue evidence="2">Young leaf</tissue>
    </source>
</reference>
<evidence type="ECO:0000313" key="2">
    <source>
        <dbReference type="EMBL" id="RXH95245.1"/>
    </source>
</evidence>
<accession>A0A498JJQ5</accession>
<keyword evidence="1" id="KW-0407">Ion channel</keyword>
<dbReference type="PANTHER" id="PTHR45651">
    <property type="entry name" value="CYCLIC NUCLEOTIDE-GATED ION CHANNEL 15-RELATED-RELATED"/>
    <property type="match status" value="1"/>
</dbReference>
<evidence type="ECO:0000256" key="1">
    <source>
        <dbReference type="ARBA" id="ARBA00023303"/>
    </source>
</evidence>
<gene>
    <name evidence="2" type="ORF">DVH24_024929</name>
</gene>
<keyword evidence="1" id="KW-0813">Transport</keyword>
<dbReference type="GO" id="GO:0034220">
    <property type="term" value="P:monoatomic ion transmembrane transport"/>
    <property type="evidence" value="ECO:0007669"/>
    <property type="project" value="UniProtKB-KW"/>
</dbReference>
<dbReference type="EMBL" id="RDQH01000333">
    <property type="protein sequence ID" value="RXH95245.1"/>
    <property type="molecule type" value="Genomic_DNA"/>
</dbReference>
<protein>
    <submittedName>
        <fullName evidence="2">Uncharacterized protein</fullName>
    </submittedName>
</protein>
<proteinExistence type="predicted"/>
<dbReference type="AlphaFoldDB" id="A0A498JJQ5"/>